<dbReference type="RefSeq" id="WP_112156927.1">
    <property type="nucleotide sequence ID" value="NZ_QKRX01000001.1"/>
</dbReference>
<name>A0A364NS06_9GAMM</name>
<reference evidence="2 3" key="1">
    <citation type="submission" date="2018-06" db="EMBL/GenBank/DDBJ databases">
        <title>Nitrincola tibetense sp. nov., isolated from Lake XuguoCo on Tibetan Plateau.</title>
        <authorList>
            <person name="Xing P."/>
        </authorList>
    </citation>
    <scope>NUCLEOTIDE SEQUENCE [LARGE SCALE GENOMIC DNA]</scope>
    <source>
        <strain evidence="3">xg18</strain>
    </source>
</reference>
<dbReference type="PANTHER" id="PTHR34703">
    <property type="entry name" value="ANTIPORTER SUBUNIT MNHG2-RELATED"/>
    <property type="match status" value="1"/>
</dbReference>
<dbReference type="PANTHER" id="PTHR34703:SF1">
    <property type="entry name" value="ANTIPORTER SUBUNIT MNHG2-RELATED"/>
    <property type="match status" value="1"/>
</dbReference>
<dbReference type="EMBL" id="QKRX01000001">
    <property type="protein sequence ID" value="RAU19812.1"/>
    <property type="molecule type" value="Genomic_DNA"/>
</dbReference>
<gene>
    <name evidence="2" type="ORF">DN062_01660</name>
</gene>
<dbReference type="GO" id="GO:0015385">
    <property type="term" value="F:sodium:proton antiporter activity"/>
    <property type="evidence" value="ECO:0007669"/>
    <property type="project" value="TreeGrafter"/>
</dbReference>
<accession>A0A364NS06</accession>
<feature type="transmembrane region" description="Helical" evidence="1">
    <location>
        <begin position="40"/>
        <end position="57"/>
    </location>
</feature>
<dbReference type="NCBIfam" id="TIGR01300">
    <property type="entry name" value="CPA3_mnhG_phaG"/>
    <property type="match status" value="1"/>
</dbReference>
<organism evidence="2 3">
    <name type="scientific">Nitrincola tibetensis</name>
    <dbReference type="NCBI Taxonomy" id="2219697"/>
    <lineage>
        <taxon>Bacteria</taxon>
        <taxon>Pseudomonadati</taxon>
        <taxon>Pseudomonadota</taxon>
        <taxon>Gammaproteobacteria</taxon>
        <taxon>Oceanospirillales</taxon>
        <taxon>Oceanospirillaceae</taxon>
        <taxon>Nitrincola</taxon>
    </lineage>
</organism>
<keyword evidence="1" id="KW-0812">Transmembrane</keyword>
<dbReference type="NCBIfam" id="NF009314">
    <property type="entry name" value="PRK12674.1-2"/>
    <property type="match status" value="1"/>
</dbReference>
<evidence type="ECO:0000313" key="2">
    <source>
        <dbReference type="EMBL" id="RAU19812.1"/>
    </source>
</evidence>
<dbReference type="AlphaFoldDB" id="A0A364NS06"/>
<sequence length="145" mass="16306">MIDWIIKLLMLSSAIFTLLAAVGIIRLPDLLTRMHATTKAGALGIALMMVATMFHFFDAVVFAKGLAVIIFILITAPIAAHAIGRAGYFVGIPVWERTIKDELVHCYDEDTHRLLSGLETEEELEIYRQNLDLKPRIRIKQKTTE</sequence>
<dbReference type="Proteomes" id="UP000250744">
    <property type="component" value="Unassembled WGS sequence"/>
</dbReference>
<feature type="transmembrane region" description="Helical" evidence="1">
    <location>
        <begin position="63"/>
        <end position="83"/>
    </location>
</feature>
<evidence type="ECO:0000256" key="1">
    <source>
        <dbReference type="SAM" id="Phobius"/>
    </source>
</evidence>
<dbReference type="OrthoDB" id="9813804at2"/>
<keyword evidence="3" id="KW-1185">Reference proteome</keyword>
<evidence type="ECO:0000313" key="3">
    <source>
        <dbReference type="Proteomes" id="UP000250744"/>
    </source>
</evidence>
<dbReference type="Pfam" id="PF03334">
    <property type="entry name" value="PhaG_MnhG_YufB"/>
    <property type="match status" value="1"/>
</dbReference>
<keyword evidence="1" id="KW-0472">Membrane</keyword>
<keyword evidence="1" id="KW-1133">Transmembrane helix</keyword>
<protein>
    <submittedName>
        <fullName evidence="2">Na+/H+ antiporter subunit G</fullName>
    </submittedName>
</protein>
<dbReference type="InterPro" id="IPR005133">
    <property type="entry name" value="PhaG_MnhG_YufB"/>
</dbReference>
<comment type="caution">
    <text evidence="2">The sequence shown here is derived from an EMBL/GenBank/DDBJ whole genome shotgun (WGS) entry which is preliminary data.</text>
</comment>
<feature type="transmembrane region" description="Helical" evidence="1">
    <location>
        <begin position="6"/>
        <end position="28"/>
    </location>
</feature>
<proteinExistence type="predicted"/>